<dbReference type="Proteomes" id="UP000694421">
    <property type="component" value="Unplaced"/>
</dbReference>
<evidence type="ECO:0000259" key="2">
    <source>
        <dbReference type="Pfam" id="PF13837"/>
    </source>
</evidence>
<dbReference type="AlphaFoldDB" id="A0A8D0BTH4"/>
<feature type="compositionally biased region" description="Basic and acidic residues" evidence="1">
    <location>
        <begin position="16"/>
        <end position="45"/>
    </location>
</feature>
<organism evidence="3 4">
    <name type="scientific">Salvator merianae</name>
    <name type="common">Argentine black and white tegu</name>
    <name type="synonym">Tupinambis merianae</name>
    <dbReference type="NCBI Taxonomy" id="96440"/>
    <lineage>
        <taxon>Eukaryota</taxon>
        <taxon>Metazoa</taxon>
        <taxon>Chordata</taxon>
        <taxon>Craniata</taxon>
        <taxon>Vertebrata</taxon>
        <taxon>Euteleostomi</taxon>
        <taxon>Lepidosauria</taxon>
        <taxon>Squamata</taxon>
        <taxon>Bifurcata</taxon>
        <taxon>Unidentata</taxon>
        <taxon>Episquamata</taxon>
        <taxon>Laterata</taxon>
        <taxon>Teiioidea</taxon>
        <taxon>Teiidae</taxon>
        <taxon>Salvator</taxon>
    </lineage>
</organism>
<reference evidence="3" key="2">
    <citation type="submission" date="2025-09" db="UniProtKB">
        <authorList>
            <consortium name="Ensembl"/>
        </authorList>
    </citation>
    <scope>IDENTIFICATION</scope>
</reference>
<feature type="region of interest" description="Disordered" evidence="1">
    <location>
        <begin position="1"/>
        <end position="95"/>
    </location>
</feature>
<evidence type="ECO:0000313" key="4">
    <source>
        <dbReference type="Proteomes" id="UP000694421"/>
    </source>
</evidence>
<name>A0A8D0BTH4_SALMN</name>
<proteinExistence type="predicted"/>
<keyword evidence="4" id="KW-1185">Reference proteome</keyword>
<evidence type="ECO:0000256" key="1">
    <source>
        <dbReference type="SAM" id="MobiDB-lite"/>
    </source>
</evidence>
<dbReference type="Ensembl" id="ENSSMRT00000014721.1">
    <property type="protein sequence ID" value="ENSSMRP00000012629.1"/>
    <property type="gene ID" value="ENSSMRG00000009857.1"/>
</dbReference>
<protein>
    <recommendedName>
        <fullName evidence="2">Myb/SANT-like DNA-binding domain-containing protein</fullName>
    </recommendedName>
</protein>
<feature type="domain" description="Myb/SANT-like DNA-binding" evidence="2">
    <location>
        <begin position="123"/>
        <end position="213"/>
    </location>
</feature>
<accession>A0A8D0BTH4</accession>
<dbReference type="Pfam" id="PF13837">
    <property type="entry name" value="Myb_DNA-bind_4"/>
    <property type="match status" value="1"/>
</dbReference>
<feature type="compositionally biased region" description="Basic residues" evidence="1">
    <location>
        <begin position="46"/>
        <end position="56"/>
    </location>
</feature>
<dbReference type="Gene3D" id="1.10.10.60">
    <property type="entry name" value="Homeodomain-like"/>
    <property type="match status" value="1"/>
</dbReference>
<evidence type="ECO:0000313" key="3">
    <source>
        <dbReference type="Ensembl" id="ENSSMRP00000012629.1"/>
    </source>
</evidence>
<sequence>HARDWRSTPSQRRHFRGDTKELHIVLHSQREEDGAEIRSGDEVGTKRPRLRSRLRKSGYVTPKLKRTVPKSSQRCQRASPPRVGAKPSPSFSGHRSLPVAPPPICLALQHSLRMAGEASRGVVWSDREVEVLLRVLVRGNGPLECLMCPGTQRHQFFFVGVSRYMARKGFNRDHRQCRTKFKKLRAAYFALCRAGQGHPPEEVRPLWYPVMHQIWGDAGRPPVPGRHAESLMLHPAPAAQTERRRSAFDQPPSGIPSGKSLMLNTTLTLAEKAREGRAVFQRWTERGAAGDMGVTRVPDVQISPCCANKDGSAALLSPRNAGGHLLTGMS</sequence>
<dbReference type="InterPro" id="IPR044822">
    <property type="entry name" value="Myb_DNA-bind_4"/>
</dbReference>
<reference evidence="3" key="1">
    <citation type="submission" date="2025-08" db="UniProtKB">
        <authorList>
            <consortium name="Ensembl"/>
        </authorList>
    </citation>
    <scope>IDENTIFICATION</scope>
</reference>